<keyword evidence="10" id="KW-1133">Transmembrane helix</keyword>
<feature type="transmembrane region" description="Helical" evidence="10">
    <location>
        <begin position="97"/>
        <end position="125"/>
    </location>
</feature>
<dbReference type="RefSeq" id="WP_220199291.1">
    <property type="nucleotide sequence ID" value="NZ_BNJF01000007.1"/>
</dbReference>
<dbReference type="AlphaFoldDB" id="A0A8J3MZ00"/>
<feature type="transmembrane region" description="Helical" evidence="10">
    <location>
        <begin position="189"/>
        <end position="213"/>
    </location>
</feature>
<evidence type="ECO:0000256" key="8">
    <source>
        <dbReference type="ARBA" id="ARBA00023136"/>
    </source>
</evidence>
<dbReference type="GO" id="GO:0016020">
    <property type="term" value="C:membrane"/>
    <property type="evidence" value="ECO:0007669"/>
    <property type="project" value="UniProtKB-SubCell"/>
</dbReference>
<keyword evidence="14" id="KW-1185">Reference proteome</keyword>
<dbReference type="SMART" id="SM00387">
    <property type="entry name" value="HATPase_c"/>
    <property type="match status" value="1"/>
</dbReference>
<keyword evidence="4" id="KW-0597">Phosphoprotein</keyword>
<dbReference type="SUPFAM" id="SSF55874">
    <property type="entry name" value="ATPase domain of HSP90 chaperone/DNA topoisomerase II/histidine kinase"/>
    <property type="match status" value="1"/>
</dbReference>
<keyword evidence="5" id="KW-0808">Transferase</keyword>
<keyword evidence="6" id="KW-0418">Kinase</keyword>
<dbReference type="Pfam" id="PF00672">
    <property type="entry name" value="HAMP"/>
    <property type="match status" value="1"/>
</dbReference>
<dbReference type="InterPro" id="IPR050736">
    <property type="entry name" value="Sensor_HK_Regulatory"/>
</dbReference>
<dbReference type="CDD" id="cd00075">
    <property type="entry name" value="HATPase"/>
    <property type="match status" value="1"/>
</dbReference>
<dbReference type="SUPFAM" id="SSF47384">
    <property type="entry name" value="Homodimeric domain of signal transducing histidine kinase"/>
    <property type="match status" value="1"/>
</dbReference>
<dbReference type="PRINTS" id="PR00344">
    <property type="entry name" value="BCTRLSENSOR"/>
</dbReference>
<dbReference type="PROSITE" id="PS50109">
    <property type="entry name" value="HIS_KIN"/>
    <property type="match status" value="1"/>
</dbReference>
<reference evidence="13" key="1">
    <citation type="submission" date="2020-10" db="EMBL/GenBank/DDBJ databases">
        <title>Taxonomic study of unclassified bacteria belonging to the class Ktedonobacteria.</title>
        <authorList>
            <person name="Yabe S."/>
            <person name="Wang C.M."/>
            <person name="Zheng Y."/>
            <person name="Sakai Y."/>
            <person name="Cavaletti L."/>
            <person name="Monciardini P."/>
            <person name="Donadio S."/>
        </authorList>
    </citation>
    <scope>NUCLEOTIDE SEQUENCE</scope>
    <source>
        <strain evidence="13">SOSP1-1</strain>
    </source>
</reference>
<dbReference type="InterPro" id="IPR036890">
    <property type="entry name" value="HATPase_C_sf"/>
</dbReference>
<dbReference type="InterPro" id="IPR003661">
    <property type="entry name" value="HisK_dim/P_dom"/>
</dbReference>
<dbReference type="SMART" id="SM00388">
    <property type="entry name" value="HisKA"/>
    <property type="match status" value="1"/>
</dbReference>
<sequence>MNNRLSMKKRGPFFSARGWRALGELVAIQIGVIGIWSLFSGHSQGLEAQSLFNSDFNNLFTFLLLYSPVSVLWGGLRWRTQSGRSWGKQMKIELSMTLLVGLIYFISANLFILSPLASISVFHFLNINVYDRSSEWLSEPRLPLIIFFMDSVIAAGSAGLFLFLRGGIRIIRSWNRLRRQHLSWSLTHAILMLPVIGVGVVGAIFALIFLVSYSRSTSLPIFLVFNIFFSGFLLILALVTLLPPIMLFSHFFGRRITQRIEMLASATSAMRMGKYSIRVPVQGEDEVARLQNDFNIMAAHLEHTMRELQNERDNVAQLLTERRELIASVSHELRTPVATMRGYLESTLANWQKAPPPTLQQDLEVISQQTVRLQGLINDLFMLARAEVGRLKLRCVPTPVDLLVGRIVDTMAPLTWRSSRVEIVPDIAEDLPQAMVDEGRLEQILQNLLNNGVRHTPPGGIIAISAQADVAHKQLVLQVKDTGEGIPADELSHIWDRFYRTRKARSESSVGTGLGLAIVKEMTEAMGGSVEVESTVGMGTCFTIRVPQAAPQEISSIITVKLQAVEQQQRFASVSDAPA</sequence>
<feature type="transmembrane region" description="Helical" evidence="10">
    <location>
        <begin position="145"/>
        <end position="168"/>
    </location>
</feature>
<dbReference type="InterPro" id="IPR036097">
    <property type="entry name" value="HisK_dim/P_sf"/>
</dbReference>
<dbReference type="InterPro" id="IPR005467">
    <property type="entry name" value="His_kinase_dom"/>
</dbReference>
<dbReference type="InterPro" id="IPR004358">
    <property type="entry name" value="Sig_transdc_His_kin-like_C"/>
</dbReference>
<dbReference type="EMBL" id="BNJF01000007">
    <property type="protein sequence ID" value="GHO50240.1"/>
    <property type="molecule type" value="Genomic_DNA"/>
</dbReference>
<dbReference type="EC" id="2.7.13.3" evidence="3"/>
<dbReference type="FunFam" id="3.30.565.10:FF:000006">
    <property type="entry name" value="Sensor histidine kinase WalK"/>
    <property type="match status" value="1"/>
</dbReference>
<keyword evidence="10" id="KW-0812">Transmembrane</keyword>
<keyword evidence="8 10" id="KW-0472">Membrane</keyword>
<dbReference type="InterPro" id="IPR003594">
    <property type="entry name" value="HATPase_dom"/>
</dbReference>
<feature type="transmembrane region" description="Helical" evidence="10">
    <location>
        <begin position="219"/>
        <end position="252"/>
    </location>
</feature>
<feature type="transmembrane region" description="Helical" evidence="10">
    <location>
        <begin position="21"/>
        <end position="39"/>
    </location>
</feature>
<keyword evidence="9" id="KW-0175">Coiled coil</keyword>
<comment type="caution">
    <text evidence="13">The sequence shown here is derived from an EMBL/GenBank/DDBJ whole genome shotgun (WGS) entry which is preliminary data.</text>
</comment>
<evidence type="ECO:0000256" key="7">
    <source>
        <dbReference type="ARBA" id="ARBA00023012"/>
    </source>
</evidence>
<gene>
    <name evidence="13" type="ORF">KSX_84030</name>
</gene>
<evidence type="ECO:0000256" key="3">
    <source>
        <dbReference type="ARBA" id="ARBA00012438"/>
    </source>
</evidence>
<dbReference type="PANTHER" id="PTHR43711:SF1">
    <property type="entry name" value="HISTIDINE KINASE 1"/>
    <property type="match status" value="1"/>
</dbReference>
<dbReference type="CDD" id="cd06225">
    <property type="entry name" value="HAMP"/>
    <property type="match status" value="1"/>
</dbReference>
<dbReference type="CDD" id="cd00082">
    <property type="entry name" value="HisKA"/>
    <property type="match status" value="1"/>
</dbReference>
<evidence type="ECO:0000313" key="13">
    <source>
        <dbReference type="EMBL" id="GHO50240.1"/>
    </source>
</evidence>
<dbReference type="SMART" id="SM00304">
    <property type="entry name" value="HAMP"/>
    <property type="match status" value="1"/>
</dbReference>
<proteinExistence type="predicted"/>
<dbReference type="InterPro" id="IPR003660">
    <property type="entry name" value="HAMP_dom"/>
</dbReference>
<feature type="domain" description="HAMP" evidence="12">
    <location>
        <begin position="254"/>
        <end position="306"/>
    </location>
</feature>
<evidence type="ECO:0000313" key="14">
    <source>
        <dbReference type="Proteomes" id="UP000612362"/>
    </source>
</evidence>
<accession>A0A8J3MZ00</accession>
<evidence type="ECO:0000256" key="9">
    <source>
        <dbReference type="SAM" id="Coils"/>
    </source>
</evidence>
<dbReference type="Proteomes" id="UP000612362">
    <property type="component" value="Unassembled WGS sequence"/>
</dbReference>
<feature type="coiled-coil region" evidence="9">
    <location>
        <begin position="298"/>
        <end position="328"/>
    </location>
</feature>
<dbReference type="Gene3D" id="3.30.565.10">
    <property type="entry name" value="Histidine kinase-like ATPase, C-terminal domain"/>
    <property type="match status" value="1"/>
</dbReference>
<keyword evidence="7" id="KW-0902">Two-component regulatory system</keyword>
<evidence type="ECO:0000256" key="2">
    <source>
        <dbReference type="ARBA" id="ARBA00004370"/>
    </source>
</evidence>
<dbReference type="PROSITE" id="PS50885">
    <property type="entry name" value="HAMP"/>
    <property type="match status" value="1"/>
</dbReference>
<dbReference type="FunFam" id="1.10.287.130:FF:000001">
    <property type="entry name" value="Two-component sensor histidine kinase"/>
    <property type="match status" value="1"/>
</dbReference>
<evidence type="ECO:0000259" key="12">
    <source>
        <dbReference type="PROSITE" id="PS50885"/>
    </source>
</evidence>
<dbReference type="SUPFAM" id="SSF158472">
    <property type="entry name" value="HAMP domain-like"/>
    <property type="match status" value="1"/>
</dbReference>
<name>A0A8J3MZ00_9CHLR</name>
<evidence type="ECO:0000259" key="11">
    <source>
        <dbReference type="PROSITE" id="PS50109"/>
    </source>
</evidence>
<evidence type="ECO:0000256" key="4">
    <source>
        <dbReference type="ARBA" id="ARBA00022553"/>
    </source>
</evidence>
<comment type="catalytic activity">
    <reaction evidence="1">
        <text>ATP + protein L-histidine = ADP + protein N-phospho-L-histidine.</text>
        <dbReference type="EC" id="2.7.13.3"/>
    </reaction>
</comment>
<dbReference type="Gene3D" id="1.10.287.130">
    <property type="match status" value="1"/>
</dbReference>
<evidence type="ECO:0000256" key="6">
    <source>
        <dbReference type="ARBA" id="ARBA00022777"/>
    </source>
</evidence>
<evidence type="ECO:0000256" key="10">
    <source>
        <dbReference type="SAM" id="Phobius"/>
    </source>
</evidence>
<evidence type="ECO:0000256" key="5">
    <source>
        <dbReference type="ARBA" id="ARBA00022679"/>
    </source>
</evidence>
<dbReference type="GO" id="GO:0000155">
    <property type="term" value="F:phosphorelay sensor kinase activity"/>
    <property type="evidence" value="ECO:0007669"/>
    <property type="project" value="InterPro"/>
</dbReference>
<feature type="domain" description="Histidine kinase" evidence="11">
    <location>
        <begin position="328"/>
        <end position="550"/>
    </location>
</feature>
<feature type="transmembrane region" description="Helical" evidence="10">
    <location>
        <begin position="59"/>
        <end position="76"/>
    </location>
</feature>
<comment type="subcellular location">
    <subcellularLocation>
        <location evidence="2">Membrane</location>
    </subcellularLocation>
</comment>
<evidence type="ECO:0000256" key="1">
    <source>
        <dbReference type="ARBA" id="ARBA00000085"/>
    </source>
</evidence>
<organism evidence="13 14">
    <name type="scientific">Ktedonospora formicarum</name>
    <dbReference type="NCBI Taxonomy" id="2778364"/>
    <lineage>
        <taxon>Bacteria</taxon>
        <taxon>Bacillati</taxon>
        <taxon>Chloroflexota</taxon>
        <taxon>Ktedonobacteria</taxon>
        <taxon>Ktedonobacterales</taxon>
        <taxon>Ktedonobacteraceae</taxon>
        <taxon>Ktedonospora</taxon>
    </lineage>
</organism>
<protein>
    <recommendedName>
        <fullName evidence="3">histidine kinase</fullName>
        <ecNumber evidence="3">2.7.13.3</ecNumber>
    </recommendedName>
</protein>
<dbReference type="Pfam" id="PF02518">
    <property type="entry name" value="HATPase_c"/>
    <property type="match status" value="1"/>
</dbReference>
<dbReference type="Gene3D" id="6.10.340.10">
    <property type="match status" value="1"/>
</dbReference>
<dbReference type="PANTHER" id="PTHR43711">
    <property type="entry name" value="TWO-COMPONENT HISTIDINE KINASE"/>
    <property type="match status" value="1"/>
</dbReference>
<dbReference type="Pfam" id="PF00512">
    <property type="entry name" value="HisKA"/>
    <property type="match status" value="1"/>
</dbReference>